<feature type="coiled-coil region" evidence="1">
    <location>
        <begin position="114"/>
        <end position="162"/>
    </location>
</feature>
<dbReference type="EMBL" id="VCHE01000154">
    <property type="protein sequence ID" value="KAB2570036.1"/>
    <property type="molecule type" value="Genomic_DNA"/>
</dbReference>
<dbReference type="Proteomes" id="UP000325902">
    <property type="component" value="Unassembled WGS sequence"/>
</dbReference>
<comment type="caution">
    <text evidence="3">The sequence shown here is derived from an EMBL/GenBank/DDBJ whole genome shotgun (WGS) entry which is preliminary data.</text>
</comment>
<organism evidence="3 4">
    <name type="scientific">Lasiodiplodia theobromae</name>
    <dbReference type="NCBI Taxonomy" id="45133"/>
    <lineage>
        <taxon>Eukaryota</taxon>
        <taxon>Fungi</taxon>
        <taxon>Dikarya</taxon>
        <taxon>Ascomycota</taxon>
        <taxon>Pezizomycotina</taxon>
        <taxon>Dothideomycetes</taxon>
        <taxon>Dothideomycetes incertae sedis</taxon>
        <taxon>Botryosphaeriales</taxon>
        <taxon>Botryosphaeriaceae</taxon>
        <taxon>Lasiodiplodia</taxon>
    </lineage>
</organism>
<feature type="compositionally biased region" description="Basic and acidic residues" evidence="2">
    <location>
        <begin position="247"/>
        <end position="261"/>
    </location>
</feature>
<evidence type="ECO:0000313" key="3">
    <source>
        <dbReference type="EMBL" id="KAB2570036.1"/>
    </source>
</evidence>
<dbReference type="OrthoDB" id="3937751at2759"/>
<evidence type="ECO:0000256" key="1">
    <source>
        <dbReference type="SAM" id="Coils"/>
    </source>
</evidence>
<feature type="compositionally biased region" description="Basic and acidic residues" evidence="2">
    <location>
        <begin position="192"/>
        <end position="210"/>
    </location>
</feature>
<protein>
    <submittedName>
        <fullName evidence="3">Protein CROWDED NUCLEI 3</fullName>
    </submittedName>
</protein>
<evidence type="ECO:0000256" key="2">
    <source>
        <dbReference type="SAM" id="MobiDB-lite"/>
    </source>
</evidence>
<reference evidence="3 4" key="1">
    <citation type="journal article" date="2019" name="Sci. Rep.">
        <title>A multi-omics analysis of the grapevine pathogen Lasiodiplodia theobromae reveals that temperature affects the expression of virulence- and pathogenicity-related genes.</title>
        <authorList>
            <person name="Felix C."/>
            <person name="Meneses R."/>
            <person name="Goncalves M.F.M."/>
            <person name="Tilleman L."/>
            <person name="Duarte A.S."/>
            <person name="Jorrin-Novo J.V."/>
            <person name="Van de Peer Y."/>
            <person name="Deforce D."/>
            <person name="Van Nieuwerburgh F."/>
            <person name="Esteves A.C."/>
            <person name="Alves A."/>
        </authorList>
    </citation>
    <scope>NUCLEOTIDE SEQUENCE [LARGE SCALE GENOMIC DNA]</scope>
    <source>
        <strain evidence="3 4">LA-SOL3</strain>
    </source>
</reference>
<feature type="compositionally biased region" description="Acidic residues" evidence="2">
    <location>
        <begin position="211"/>
        <end position="226"/>
    </location>
</feature>
<proteinExistence type="predicted"/>
<keyword evidence="1" id="KW-0175">Coiled coil</keyword>
<keyword evidence="4" id="KW-1185">Reference proteome</keyword>
<feature type="coiled-coil region" evidence="1">
    <location>
        <begin position="46"/>
        <end position="77"/>
    </location>
</feature>
<accession>A0A5N5CXK5</accession>
<gene>
    <name evidence="3" type="primary">CRWN3</name>
    <name evidence="3" type="ORF">DBV05_g11292</name>
</gene>
<feature type="region of interest" description="Disordered" evidence="2">
    <location>
        <begin position="184"/>
        <end position="336"/>
    </location>
</feature>
<dbReference type="AlphaFoldDB" id="A0A5N5CXK5"/>
<feature type="compositionally biased region" description="Polar residues" evidence="2">
    <location>
        <begin position="282"/>
        <end position="292"/>
    </location>
</feature>
<name>A0A5N5CXK5_9PEZI</name>
<sequence length="336" mass="37283">MFRFFSNAPREEPQPQDEEPAADAVAPAQQPYPEPPRSPRLQVEHSRRLEEELAILRADLADQRAAYEAKLADQRAKLTAKLASQRDKYESKTARLAERNEWLEGTVAKRAEEKQWLERRNDALEATEKKLDARIGTLEERVFELQAENWALKQENADLRADYDGVVGDLSTFRKGTERLLEGMNKALAKPRAKDVRGSPKTVEGGRKGGEEEEEEEEDEDEEEGAQETPRGKRIEAPDASLSGETLRTRSRDGNGGEGRSRHPQAGGSVDPRSLDALRTLGPSSRNVSPTRGRQRRLGGSGAVTAGTASSDFAGTENVAIRPSKKRQRTSSDTEL</sequence>
<evidence type="ECO:0000313" key="4">
    <source>
        <dbReference type="Proteomes" id="UP000325902"/>
    </source>
</evidence>
<feature type="region of interest" description="Disordered" evidence="2">
    <location>
        <begin position="1"/>
        <end position="44"/>
    </location>
</feature>